<evidence type="ECO:0000313" key="3">
    <source>
        <dbReference type="Proteomes" id="UP000215355"/>
    </source>
</evidence>
<reference evidence="2 3" key="1">
    <citation type="submission" date="2017-06" db="EMBL/GenBank/DDBJ databases">
        <authorList>
            <consortium name="Pathogen Informatics"/>
        </authorList>
    </citation>
    <scope>NUCLEOTIDE SEQUENCE [LARGE SCALE GENOMIC DNA]</scope>
    <source>
        <strain evidence="2 3">NCTC12149</strain>
    </source>
</reference>
<proteinExistence type="predicted"/>
<dbReference type="Proteomes" id="UP000215355">
    <property type="component" value="Chromosome 1"/>
</dbReference>
<evidence type="ECO:0000256" key="1">
    <source>
        <dbReference type="SAM" id="SignalP"/>
    </source>
</evidence>
<name>A0AAJ4XAQ3_9SPHI</name>
<organism evidence="2 3">
    <name type="scientific">Sphingobacterium mizutaii</name>
    <dbReference type="NCBI Taxonomy" id="1010"/>
    <lineage>
        <taxon>Bacteria</taxon>
        <taxon>Pseudomonadati</taxon>
        <taxon>Bacteroidota</taxon>
        <taxon>Sphingobacteriia</taxon>
        <taxon>Sphingobacteriales</taxon>
        <taxon>Sphingobacteriaceae</taxon>
        <taxon>Sphingobacterium</taxon>
    </lineage>
</organism>
<dbReference type="AlphaFoldDB" id="A0AAJ4XAQ3"/>
<dbReference type="RefSeq" id="WP_093095217.1">
    <property type="nucleotide sequence ID" value="NZ_FNGK01000001.1"/>
</dbReference>
<dbReference type="EMBL" id="LT906468">
    <property type="protein sequence ID" value="SNV47377.1"/>
    <property type="molecule type" value="Genomic_DNA"/>
</dbReference>
<gene>
    <name evidence="2" type="ORF">SAMEA4412673_01370</name>
</gene>
<feature type="signal peptide" evidence="1">
    <location>
        <begin position="1"/>
        <end position="19"/>
    </location>
</feature>
<accession>A0AAJ4XAQ3</accession>
<evidence type="ECO:0008006" key="4">
    <source>
        <dbReference type="Google" id="ProtNLM"/>
    </source>
</evidence>
<sequence>MKNLTILLLIIFSSLGAWAQRGKISNNFFGHLEFNSLDGRYKATLEKNVFNGLEFYDNSKNKVSYDQKYLAKHFPGILSDNEWKTSFLRDLVRKYSQESNYKLSHRINVFGGEEIEDNRGYSSESGTDTFGHEYYEETGKYGTVSIKRNLRGVLEYTRNNFSASLGKDFRNQWVYEDSQKNRMEFNPTAWGKMTKRLGSDKDIMFFLIRQLTDFYDQEQDPYQDDY</sequence>
<dbReference type="KEGG" id="smiz:4412673_01370"/>
<keyword evidence="1" id="KW-0732">Signal</keyword>
<feature type="chain" id="PRO_5042615375" description="DUF4136 domain-containing protein" evidence="1">
    <location>
        <begin position="20"/>
        <end position="226"/>
    </location>
</feature>
<protein>
    <recommendedName>
        <fullName evidence="4">DUF4136 domain-containing protein</fullName>
    </recommendedName>
</protein>
<evidence type="ECO:0000313" key="2">
    <source>
        <dbReference type="EMBL" id="SNV47377.1"/>
    </source>
</evidence>